<sequence length="146" mass="16743">MKLKKIMKGLTVKKFVLLSLLIVLMVGCSKVDRRMKEVPKKEEPIVFKFDGTKLQIENHTNEDIMILDSETEYSIKKDGKWELVDSIHGDLMLTSSVLSKEKSELNLAIKLSEIQSNEIKVTVYYSNGHDSDEYEAKSIIYNKKGE</sequence>
<reference evidence="2" key="1">
    <citation type="submission" date="2015-12" db="EMBL/GenBank/DDBJ databases">
        <authorList>
            <person name="Lauer A."/>
            <person name="Humrighouse B."/>
            <person name="Loparev V."/>
            <person name="Shewmaker P.L."/>
            <person name="Whitney A.M."/>
            <person name="McLaughlin R.W."/>
        </authorList>
    </citation>
    <scope>NUCLEOTIDE SEQUENCE [LARGE SCALE GENOMIC DNA]</scope>
    <source>
        <strain evidence="2">LMG 26678</strain>
    </source>
</reference>
<dbReference type="EMBL" id="CP013655">
    <property type="protein sequence ID" value="ALS37834.1"/>
    <property type="molecule type" value="Genomic_DNA"/>
</dbReference>
<dbReference type="KEGG" id="erx:ATZ35_11935"/>
<dbReference type="Proteomes" id="UP000067523">
    <property type="component" value="Chromosome"/>
</dbReference>
<evidence type="ECO:0000313" key="2">
    <source>
        <dbReference type="Proteomes" id="UP000067523"/>
    </source>
</evidence>
<protein>
    <submittedName>
        <fullName evidence="1">Uncharacterized protein</fullName>
    </submittedName>
</protein>
<dbReference type="AlphaFoldDB" id="A0A0U2X0F8"/>
<organism evidence="1 2">
    <name type="scientific">Enterococcus rotai</name>
    <dbReference type="NCBI Taxonomy" id="118060"/>
    <lineage>
        <taxon>Bacteria</taxon>
        <taxon>Bacillati</taxon>
        <taxon>Bacillota</taxon>
        <taxon>Bacilli</taxon>
        <taxon>Lactobacillales</taxon>
        <taxon>Enterococcaceae</taxon>
        <taxon>Enterococcus</taxon>
    </lineage>
</organism>
<dbReference type="PROSITE" id="PS51257">
    <property type="entry name" value="PROKAR_LIPOPROTEIN"/>
    <property type="match status" value="1"/>
</dbReference>
<evidence type="ECO:0000313" key="1">
    <source>
        <dbReference type="EMBL" id="ALS37834.1"/>
    </source>
</evidence>
<accession>A0A0U2X0F8</accession>
<dbReference type="STRING" id="118060.ATZ35_11935"/>
<gene>
    <name evidence="1" type="ORF">ATZ35_11935</name>
</gene>
<name>A0A0U2X0F8_9ENTE</name>
<keyword evidence="2" id="KW-1185">Reference proteome</keyword>
<proteinExistence type="predicted"/>